<dbReference type="InterPro" id="IPR054610">
    <property type="entry name" value="NNH"/>
</dbReference>
<evidence type="ECO:0000259" key="2">
    <source>
        <dbReference type="Pfam" id="PF22736"/>
    </source>
</evidence>
<proteinExistence type="predicted"/>
<keyword evidence="4" id="KW-1185">Reference proteome</keyword>
<reference evidence="3 4" key="1">
    <citation type="submission" date="2017-06" db="EMBL/GenBank/DDBJ databases">
        <title>Genome sequencing of cyanobaciteial culture collection at National Institute for Environmental Studies (NIES).</title>
        <authorList>
            <person name="Hirose Y."/>
            <person name="Shimura Y."/>
            <person name="Fujisawa T."/>
            <person name="Nakamura Y."/>
            <person name="Kawachi M."/>
        </authorList>
    </citation>
    <scope>NUCLEOTIDE SEQUENCE [LARGE SCALE GENOMIC DNA]</scope>
    <source>
        <strain evidence="3 4">NIES-21</strain>
    </source>
</reference>
<dbReference type="InterPro" id="IPR027417">
    <property type="entry name" value="P-loop_NTPase"/>
</dbReference>
<dbReference type="EMBL" id="AP018174">
    <property type="protein sequence ID" value="BAY16123.1"/>
    <property type="molecule type" value="Genomic_DNA"/>
</dbReference>
<evidence type="ECO:0000313" key="3">
    <source>
        <dbReference type="EMBL" id="BAY16123.1"/>
    </source>
</evidence>
<dbReference type="InterPro" id="IPR049945">
    <property type="entry name" value="AAA_22"/>
</dbReference>
<evidence type="ECO:0000313" key="4">
    <source>
        <dbReference type="Proteomes" id="UP000218287"/>
    </source>
</evidence>
<dbReference type="PANTHER" id="PTHR10039">
    <property type="entry name" value="AMELOGENIN"/>
    <property type="match status" value="1"/>
</dbReference>
<sequence>MIEFAVITSVIKKYAPQASQIIIKQAQKNEAVIKVLQELKLNPTQIIDDVDTVYAYTLVKYGVFKPEAILNLLREKVIKDFFWDAYSNNAGFGFVENTKKFLNQNSELKTQIIHSKVNFSAELEEFGETFIAVAKQTKSSKYQPYPDWNLDVYPKEFKALIFEKTRLFCGRDFVFKAINKFFATQPKGYFTVIGDAGMGKSAIAAKYISMIKCPCYFNVFAEGRNKPEQFLANIRQQLIKRYALQNSENADLRTLLQKASEELNGQKLVIVVDALDEVEQAGNSNLLDLPQNLPDGVYFLLTRRPYNQETKRLTLSPDTPVDELDLTKSDYIAASQEDIKEYIQLFLQNDPQLKAWISDRHISAETFIQEIAIKSENNFIYLRYLLPGISEGKYNDLTLKGLPQGLQDYYTTHWQRIGMDNESNEQKVKILYILVERGEAISLSMIAEILDEDEYNVKSVLNDWVEYVTPTVNVEERKTYYSIYHRSFLEFLKGQDKLGKGRKLFREVNKIMAEYMLKEMA</sequence>
<organism evidence="3 4">
    <name type="scientific">Anabaenopsis circularis NIES-21</name>
    <dbReference type="NCBI Taxonomy" id="1085406"/>
    <lineage>
        <taxon>Bacteria</taxon>
        <taxon>Bacillati</taxon>
        <taxon>Cyanobacteriota</taxon>
        <taxon>Cyanophyceae</taxon>
        <taxon>Nostocales</taxon>
        <taxon>Nodulariaceae</taxon>
        <taxon>Anabaenopsis</taxon>
    </lineage>
</organism>
<dbReference type="Pfam" id="PF13401">
    <property type="entry name" value="AAA_22"/>
    <property type="match status" value="1"/>
</dbReference>
<evidence type="ECO:0000259" key="1">
    <source>
        <dbReference type="Pfam" id="PF13401"/>
    </source>
</evidence>
<dbReference type="AlphaFoldDB" id="A0A1Z4GF44"/>
<dbReference type="GO" id="GO:0016887">
    <property type="term" value="F:ATP hydrolysis activity"/>
    <property type="evidence" value="ECO:0007669"/>
    <property type="project" value="InterPro"/>
</dbReference>
<name>A0A1Z4GF44_9CYAN</name>
<dbReference type="Pfam" id="PF22736">
    <property type="entry name" value="NNH5"/>
    <property type="match status" value="1"/>
</dbReference>
<dbReference type="Proteomes" id="UP000218287">
    <property type="component" value="Chromosome"/>
</dbReference>
<feature type="domain" description="NACHT N-terminal helical" evidence="2">
    <location>
        <begin position="6"/>
        <end position="139"/>
    </location>
</feature>
<accession>A0A1Z4GF44</accession>
<protein>
    <submittedName>
        <fullName evidence="3">Uncharacterized protein</fullName>
    </submittedName>
</protein>
<dbReference type="Gene3D" id="3.40.50.300">
    <property type="entry name" value="P-loop containing nucleotide triphosphate hydrolases"/>
    <property type="match status" value="1"/>
</dbReference>
<feature type="domain" description="ORC1/DEAH AAA+ ATPase" evidence="1">
    <location>
        <begin position="186"/>
        <end position="286"/>
    </location>
</feature>
<dbReference type="OrthoDB" id="443465at2"/>
<dbReference type="SUPFAM" id="SSF52540">
    <property type="entry name" value="P-loop containing nucleoside triphosphate hydrolases"/>
    <property type="match status" value="1"/>
</dbReference>
<gene>
    <name evidence="3" type="ORF">NIES21_19460</name>
</gene>